<reference evidence="3" key="2">
    <citation type="submission" date="2024-01" db="EMBL/GenBank/DDBJ databases">
        <title>Roseobacter fucihabitans sp. nov., isolated from the brown alga Fucus spiralis.</title>
        <authorList>
            <person name="Hahnke S."/>
            <person name="Berger M."/>
            <person name="Schlingloff A."/>
            <person name="Athale I."/>
            <person name="Neumann-Schaal M."/>
            <person name="Adenaya A."/>
            <person name="Poehlein A."/>
            <person name="Daniel R."/>
            <person name="Pertersen J."/>
            <person name="Brinkhoff T."/>
        </authorList>
    </citation>
    <scope>NUCLEOTIDE SEQUENCE [LARGE SCALE GENOMIC DNA]</scope>
    <source>
        <strain evidence="3">B14</strain>
    </source>
</reference>
<accession>A0ABZ2BQM4</accession>
<dbReference type="Proteomes" id="UP001318682">
    <property type="component" value="Chromosome"/>
</dbReference>
<name>A0ABZ2BQM4_9RHOB</name>
<protein>
    <submittedName>
        <fullName evidence="2">Uncharacterized protein</fullName>
    </submittedName>
</protein>
<dbReference type="EMBL" id="CP143423">
    <property type="protein sequence ID" value="WVX47532.1"/>
    <property type="molecule type" value="Genomic_DNA"/>
</dbReference>
<proteinExistence type="predicted"/>
<evidence type="ECO:0000313" key="3">
    <source>
        <dbReference type="Proteomes" id="UP001318682"/>
    </source>
</evidence>
<keyword evidence="3" id="KW-1185">Reference proteome</keyword>
<reference evidence="2 3" key="1">
    <citation type="submission" date="2015-07" db="EMBL/GenBank/DDBJ databases">
        <authorList>
            <person name="Voget S."/>
            <person name="Dogs M."/>
            <person name="Brinkhoff T.H."/>
            <person name="Daniel R."/>
        </authorList>
    </citation>
    <scope>NUCLEOTIDE SEQUENCE [LARGE SCALE GENOMIC DNA]</scope>
    <source>
        <strain evidence="2 3">B14</strain>
    </source>
</reference>
<dbReference type="RefSeq" id="WP_187430441.1">
    <property type="nucleotide sequence ID" value="NZ_CP143423.1"/>
</dbReference>
<evidence type="ECO:0000256" key="1">
    <source>
        <dbReference type="SAM" id="Coils"/>
    </source>
</evidence>
<sequence length="308" mass="35706">MAKFEIVIPFGRLEASSYSELKLLVETELAFWDQFDFESFEDGFEDQGFKRISNEFKGRLQSFTSFWPKHLKALEAIDGREFASKFEIFNRNVVDDQVVPPWSQSAVARSAISEMRQNRIGNAALLLIGFIWDEMPRTRNLNNHQSQDAAFFGAARSFYASTLSLSEVNTMTVVSDVADETILLAKTKLRDLASEIDAVQKEREDDTQRVIKLLEEFETRNKAVVDKYGRGLIEQKNMSVANEERRQETFDNLLAAFNVHLKISTPVKLWESLEKRHRDASKDAWILFVVGCVCRNIHHYCYLFWRCY</sequence>
<feature type="coiled-coil region" evidence="1">
    <location>
        <begin position="182"/>
        <end position="216"/>
    </location>
</feature>
<organism evidence="2 3">
    <name type="scientific">Roseobacter fucihabitans</name>
    <dbReference type="NCBI Taxonomy" id="1537242"/>
    <lineage>
        <taxon>Bacteria</taxon>
        <taxon>Pseudomonadati</taxon>
        <taxon>Pseudomonadota</taxon>
        <taxon>Alphaproteobacteria</taxon>
        <taxon>Rhodobacterales</taxon>
        <taxon>Roseobacteraceae</taxon>
        <taxon>Roseobacter</taxon>
    </lineage>
</organism>
<gene>
    <name evidence="2" type="ORF">ROLI_006020</name>
</gene>
<keyword evidence="1" id="KW-0175">Coiled coil</keyword>
<evidence type="ECO:0000313" key="2">
    <source>
        <dbReference type="EMBL" id="WVX47532.1"/>
    </source>
</evidence>